<reference evidence="1" key="1">
    <citation type="submission" date="2020-10" db="EMBL/GenBank/DDBJ databases">
        <title>Taxonomic study of unclassified bacteria belonging to the class Ktedonobacteria.</title>
        <authorList>
            <person name="Yabe S."/>
            <person name="Wang C.M."/>
            <person name="Zheng Y."/>
            <person name="Sakai Y."/>
            <person name="Cavaletti L."/>
            <person name="Monciardini P."/>
            <person name="Donadio S."/>
        </authorList>
    </citation>
    <scope>NUCLEOTIDE SEQUENCE</scope>
    <source>
        <strain evidence="1">ID150040</strain>
    </source>
</reference>
<protein>
    <submittedName>
        <fullName evidence="1">Uncharacterized protein</fullName>
    </submittedName>
</protein>
<accession>A0A8J3N0H3</accession>
<comment type="caution">
    <text evidence="1">The sequence shown here is derived from an EMBL/GenBank/DDBJ whole genome shotgun (WGS) entry which is preliminary data.</text>
</comment>
<proteinExistence type="predicted"/>
<evidence type="ECO:0000313" key="2">
    <source>
        <dbReference type="Proteomes" id="UP000597444"/>
    </source>
</evidence>
<name>A0A8J3N0H3_9CHLR</name>
<organism evidence="1 2">
    <name type="scientific">Reticulibacter mediterranei</name>
    <dbReference type="NCBI Taxonomy" id="2778369"/>
    <lineage>
        <taxon>Bacteria</taxon>
        <taxon>Bacillati</taxon>
        <taxon>Chloroflexota</taxon>
        <taxon>Ktedonobacteria</taxon>
        <taxon>Ktedonobacterales</taxon>
        <taxon>Reticulibacteraceae</taxon>
        <taxon>Reticulibacter</taxon>
    </lineage>
</organism>
<gene>
    <name evidence="1" type="ORF">KSF_029650</name>
</gene>
<keyword evidence="2" id="KW-1185">Reference proteome</keyword>
<dbReference type="AlphaFoldDB" id="A0A8J3N0H3"/>
<sequence length="198" mass="22348">MPHVADKSQDIDQKLSCPICKCSYFSKSQALLSTSWATLSGWDWANPNADIYQCSQCSFLLWFCPVTEEEAEEEVDLGGPKLTCTLCGETRFWTRQTLLSTRSATFLHIDWLNPGADNYICTNCAQLLWFAQTENGEEGETFECAGHLLACPICQHKNFWTRKVLLSDKTGTFFGVDWASPTADIFVCTNCTHILWFA</sequence>
<dbReference type="EMBL" id="BNJK01000001">
    <property type="protein sequence ID" value="GHO92917.1"/>
    <property type="molecule type" value="Genomic_DNA"/>
</dbReference>
<dbReference type="Proteomes" id="UP000597444">
    <property type="component" value="Unassembled WGS sequence"/>
</dbReference>
<evidence type="ECO:0000313" key="1">
    <source>
        <dbReference type="EMBL" id="GHO92917.1"/>
    </source>
</evidence>